<feature type="compositionally biased region" description="Basic and acidic residues" evidence="2">
    <location>
        <begin position="207"/>
        <end position="224"/>
    </location>
</feature>
<evidence type="ECO:0000256" key="1">
    <source>
        <dbReference type="ARBA" id="ARBA00009207"/>
    </source>
</evidence>
<dbReference type="GeneID" id="80886004"/>
<dbReference type="GO" id="GO:0005737">
    <property type="term" value="C:cytoplasm"/>
    <property type="evidence" value="ECO:0007669"/>
    <property type="project" value="TreeGrafter"/>
</dbReference>
<accession>A0AAD7VQ04</accession>
<evidence type="ECO:0000313" key="3">
    <source>
        <dbReference type="EMBL" id="KAJ8097376.1"/>
    </source>
</evidence>
<evidence type="ECO:0000256" key="2">
    <source>
        <dbReference type="SAM" id="MobiDB-lite"/>
    </source>
</evidence>
<organism evidence="3 4">
    <name type="scientific">Lipomyces tetrasporus</name>
    <dbReference type="NCBI Taxonomy" id="54092"/>
    <lineage>
        <taxon>Eukaryota</taxon>
        <taxon>Fungi</taxon>
        <taxon>Dikarya</taxon>
        <taxon>Ascomycota</taxon>
        <taxon>Saccharomycotina</taxon>
        <taxon>Lipomycetes</taxon>
        <taxon>Lipomycetales</taxon>
        <taxon>Lipomycetaceae</taxon>
        <taxon>Lipomyces</taxon>
    </lineage>
</organism>
<dbReference type="RefSeq" id="XP_056040826.1">
    <property type="nucleotide sequence ID" value="XM_056190838.1"/>
</dbReference>
<name>A0AAD7VQ04_9ASCO</name>
<keyword evidence="4" id="KW-1185">Reference proteome</keyword>
<dbReference type="Pfam" id="PF09184">
    <property type="entry name" value="PPP4R2"/>
    <property type="match status" value="1"/>
</dbReference>
<dbReference type="AlphaFoldDB" id="A0AAD7VQ04"/>
<comment type="caution">
    <text evidence="3">The sequence shown here is derived from an EMBL/GenBank/DDBJ whole genome shotgun (WGS) entry which is preliminary data.</text>
</comment>
<feature type="compositionally biased region" description="Acidic residues" evidence="2">
    <location>
        <begin position="236"/>
        <end position="248"/>
    </location>
</feature>
<reference evidence="3" key="1">
    <citation type="submission" date="2023-03" db="EMBL/GenBank/DDBJ databases">
        <title>Near-Complete genome sequence of Lipomyces tetrasporous NRRL Y-64009, an oleaginous yeast capable of growing on lignocellulosic hydrolysates.</title>
        <authorList>
            <consortium name="Lawrence Berkeley National Laboratory"/>
            <person name="Jagtap S.S."/>
            <person name="Liu J.-J."/>
            <person name="Walukiewicz H.E."/>
            <person name="Pangilinan J."/>
            <person name="Lipzen A."/>
            <person name="Ahrendt S."/>
            <person name="Koriabine M."/>
            <person name="Cobaugh K."/>
            <person name="Salamov A."/>
            <person name="Yoshinaga Y."/>
            <person name="Ng V."/>
            <person name="Daum C."/>
            <person name="Grigoriev I.V."/>
            <person name="Slininger P.J."/>
            <person name="Dien B.S."/>
            <person name="Jin Y.-S."/>
            <person name="Rao C.V."/>
        </authorList>
    </citation>
    <scope>NUCLEOTIDE SEQUENCE</scope>
    <source>
        <strain evidence="3">NRRL Y-64009</strain>
    </source>
</reference>
<comment type="similarity">
    <text evidence="1">Belongs to the PPP4R2 family.</text>
</comment>
<dbReference type="InterPro" id="IPR015267">
    <property type="entry name" value="PPP4R2"/>
</dbReference>
<dbReference type="Proteomes" id="UP001217417">
    <property type="component" value="Unassembled WGS sequence"/>
</dbReference>
<dbReference type="PANTHER" id="PTHR16487">
    <property type="entry name" value="PPP4R2-RELATED PROTEIN"/>
    <property type="match status" value="1"/>
</dbReference>
<feature type="region of interest" description="Disordered" evidence="2">
    <location>
        <begin position="157"/>
        <end position="248"/>
    </location>
</feature>
<protein>
    <submittedName>
        <fullName evidence="3">PPP4R2-domain-containing protein</fullName>
    </submittedName>
</protein>
<feature type="compositionally biased region" description="Basic and acidic residues" evidence="2">
    <location>
        <begin position="170"/>
        <end position="198"/>
    </location>
</feature>
<dbReference type="GO" id="GO:0005634">
    <property type="term" value="C:nucleus"/>
    <property type="evidence" value="ECO:0007669"/>
    <property type="project" value="TreeGrafter"/>
</dbReference>
<proteinExistence type="inferred from homology"/>
<evidence type="ECO:0000313" key="4">
    <source>
        <dbReference type="Proteomes" id="UP001217417"/>
    </source>
</evidence>
<gene>
    <name evidence="3" type="ORF">POJ06DRAFT_30447</name>
</gene>
<dbReference type="PANTHER" id="PTHR16487:SF0">
    <property type="entry name" value="PROTEIN PHOSPHATASE 4 REGULATORY SUBUNIT 2-RELATED"/>
    <property type="match status" value="1"/>
</dbReference>
<sequence>MKSDEILLHETATTGIFDEAADWSAFRTRMSARLTEISTNNFTPEPTPSQSDFLRDLLETLNTTFPQAPPFTIQRLAELVEQPNRHYGTHARDKYLRAIERVVSVESSVGDFGIAGFGSSSNAGSSRNSGTVGALSGNVLNGNTGVVLSPIAWLVDTGTPPPDSPTESLLETKESSEVEGHEDKPIHEDEERPTDGKFENGINGVASEKRAETTNGEQQEHKSEQAAGAEPVSDNQGDENAEEPMDIE</sequence>
<dbReference type="GO" id="GO:0030289">
    <property type="term" value="C:protein phosphatase 4 complex"/>
    <property type="evidence" value="ECO:0007669"/>
    <property type="project" value="InterPro"/>
</dbReference>
<dbReference type="GO" id="GO:0019888">
    <property type="term" value="F:protein phosphatase regulator activity"/>
    <property type="evidence" value="ECO:0007669"/>
    <property type="project" value="InterPro"/>
</dbReference>
<dbReference type="EMBL" id="JARPMG010000011">
    <property type="protein sequence ID" value="KAJ8097376.1"/>
    <property type="molecule type" value="Genomic_DNA"/>
</dbReference>